<dbReference type="PANTHER" id="PTHR42930">
    <property type="entry name" value="PHOSPHATE-SPECIFIC TRANSPORT SYSTEM ACCESSORY PROTEIN PHOU"/>
    <property type="match status" value="1"/>
</dbReference>
<dbReference type="InterPro" id="IPR038078">
    <property type="entry name" value="PhoU-like_sf"/>
</dbReference>
<dbReference type="GO" id="GO:0005737">
    <property type="term" value="C:cytoplasm"/>
    <property type="evidence" value="ECO:0007669"/>
    <property type="project" value="UniProtKB-SubCell"/>
</dbReference>
<dbReference type="GO" id="GO:0030643">
    <property type="term" value="P:intracellular phosphate ion homeostasis"/>
    <property type="evidence" value="ECO:0007669"/>
    <property type="project" value="InterPro"/>
</dbReference>
<dbReference type="InterPro" id="IPR028366">
    <property type="entry name" value="PhoU"/>
</dbReference>
<comment type="subunit">
    <text evidence="3 7">Homodimer.</text>
</comment>
<sequence length="219" mass="23766">MRERFHERLDSFAGTLGTLCELSGTAMRLATAALLNTDLVLAEQVIDDVGRIDRLALECEENAFTLLALQAPVASELRQIVGGIHIVADLGRMGGLARHVAQVARRRHPDPVLPEEVRAEFAEMGRIAVAMAATAGDVLAGHDPERAAGLGVDDEAVDEMHGRLLVHIAGPDWDHGVQSAIDVTLLARYYERYADHAVQVGRRVVYLVTGLNPPADTRR</sequence>
<evidence type="ECO:0000256" key="6">
    <source>
        <dbReference type="ARBA" id="ARBA00022592"/>
    </source>
</evidence>
<comment type="caution">
    <text evidence="9">The sequence shown here is derived from an EMBL/GenBank/DDBJ whole genome shotgun (WGS) entry which is preliminary data.</text>
</comment>
<dbReference type="GO" id="GO:0045936">
    <property type="term" value="P:negative regulation of phosphate metabolic process"/>
    <property type="evidence" value="ECO:0007669"/>
    <property type="project" value="InterPro"/>
</dbReference>
<dbReference type="GO" id="GO:0006817">
    <property type="term" value="P:phosphate ion transport"/>
    <property type="evidence" value="ECO:0007669"/>
    <property type="project" value="UniProtKB-KW"/>
</dbReference>
<keyword evidence="5 7" id="KW-0963">Cytoplasm</keyword>
<dbReference type="PANTHER" id="PTHR42930:SF3">
    <property type="entry name" value="PHOSPHATE-SPECIFIC TRANSPORT SYSTEM ACCESSORY PROTEIN PHOU"/>
    <property type="match status" value="1"/>
</dbReference>
<dbReference type="Proteomes" id="UP000322244">
    <property type="component" value="Unassembled WGS sequence"/>
</dbReference>
<proteinExistence type="inferred from homology"/>
<accession>A0A5A7S468</accession>
<keyword evidence="10" id="KW-1185">Reference proteome</keyword>
<dbReference type="Gene3D" id="1.20.58.220">
    <property type="entry name" value="Phosphate transport system protein phou homolog 2, domain 2"/>
    <property type="match status" value="1"/>
</dbReference>
<dbReference type="SUPFAM" id="SSF109755">
    <property type="entry name" value="PhoU-like"/>
    <property type="match status" value="1"/>
</dbReference>
<name>A0A5A7S468_9NOCA</name>
<comment type="similarity">
    <text evidence="2 7">Belongs to the PhoU family.</text>
</comment>
<dbReference type="FunFam" id="1.20.58.220:FF:000004">
    <property type="entry name" value="Phosphate-specific transport system accessory protein PhoU"/>
    <property type="match status" value="1"/>
</dbReference>
<evidence type="ECO:0000256" key="2">
    <source>
        <dbReference type="ARBA" id="ARBA00008107"/>
    </source>
</evidence>
<dbReference type="AlphaFoldDB" id="A0A5A7S468"/>
<feature type="domain" description="PhoU" evidence="8">
    <location>
        <begin position="122"/>
        <end position="204"/>
    </location>
</feature>
<protein>
    <recommendedName>
        <fullName evidence="7">Phosphate-specific transport system accessory protein PhoU</fullName>
    </recommendedName>
</protein>
<evidence type="ECO:0000313" key="9">
    <source>
        <dbReference type="EMBL" id="KAA0017020.1"/>
    </source>
</evidence>
<evidence type="ECO:0000256" key="1">
    <source>
        <dbReference type="ARBA" id="ARBA00004496"/>
    </source>
</evidence>
<dbReference type="RefSeq" id="WP_149433105.1">
    <property type="nucleotide sequence ID" value="NZ_VLNY01000024.1"/>
</dbReference>
<evidence type="ECO:0000256" key="5">
    <source>
        <dbReference type="ARBA" id="ARBA00022490"/>
    </source>
</evidence>
<comment type="function">
    <text evidence="7">Plays a role in the regulation of phosphate uptake.</text>
</comment>
<evidence type="ECO:0000259" key="8">
    <source>
        <dbReference type="Pfam" id="PF01895"/>
    </source>
</evidence>
<dbReference type="OrthoDB" id="9814256at2"/>
<keyword evidence="6 7" id="KW-0592">Phosphate transport</keyword>
<evidence type="ECO:0000256" key="4">
    <source>
        <dbReference type="ARBA" id="ARBA00022448"/>
    </source>
</evidence>
<comment type="subcellular location">
    <subcellularLocation>
        <location evidence="1 7">Cytoplasm</location>
    </subcellularLocation>
</comment>
<dbReference type="NCBIfam" id="TIGR02135">
    <property type="entry name" value="phoU_full"/>
    <property type="match status" value="1"/>
</dbReference>
<reference evidence="9 10" key="1">
    <citation type="submission" date="2019-07" db="EMBL/GenBank/DDBJ databases">
        <title>Rhodococcus cavernicolus sp. nov., isolated from a cave.</title>
        <authorList>
            <person name="Lee S.D."/>
        </authorList>
    </citation>
    <scope>NUCLEOTIDE SEQUENCE [LARGE SCALE GENOMIC DNA]</scope>
    <source>
        <strain evidence="9 10">C1-24</strain>
    </source>
</reference>
<evidence type="ECO:0000256" key="3">
    <source>
        <dbReference type="ARBA" id="ARBA00011738"/>
    </source>
</evidence>
<evidence type="ECO:0000256" key="7">
    <source>
        <dbReference type="PIRNR" id="PIRNR003107"/>
    </source>
</evidence>
<dbReference type="Pfam" id="PF01895">
    <property type="entry name" value="PhoU"/>
    <property type="match status" value="2"/>
</dbReference>
<dbReference type="InterPro" id="IPR026022">
    <property type="entry name" value="PhoU_dom"/>
</dbReference>
<evidence type="ECO:0000313" key="10">
    <source>
        <dbReference type="Proteomes" id="UP000322244"/>
    </source>
</evidence>
<keyword evidence="4 7" id="KW-0813">Transport</keyword>
<dbReference type="EMBL" id="VLNY01000024">
    <property type="protein sequence ID" value="KAA0017020.1"/>
    <property type="molecule type" value="Genomic_DNA"/>
</dbReference>
<feature type="domain" description="PhoU" evidence="8">
    <location>
        <begin position="19"/>
        <end position="103"/>
    </location>
</feature>
<organism evidence="9 10">
    <name type="scientific">Antrihabitans cavernicola</name>
    <dbReference type="NCBI Taxonomy" id="2495913"/>
    <lineage>
        <taxon>Bacteria</taxon>
        <taxon>Bacillati</taxon>
        <taxon>Actinomycetota</taxon>
        <taxon>Actinomycetes</taxon>
        <taxon>Mycobacteriales</taxon>
        <taxon>Nocardiaceae</taxon>
        <taxon>Antrihabitans</taxon>
    </lineage>
</organism>
<dbReference type="PIRSF" id="PIRSF003107">
    <property type="entry name" value="PhoU"/>
    <property type="match status" value="1"/>
</dbReference>
<gene>
    <name evidence="9" type="primary">phoU</name>
    <name evidence="9" type="ORF">FOY51_25605</name>
</gene>